<comment type="pathway">
    <text evidence="5">Metabolic intermediate biosynthesis; acetyl-CoA biosynthesis; acetyl-CoA from acetate: step 1/2.</text>
</comment>
<dbReference type="PANTHER" id="PTHR21060">
    <property type="entry name" value="ACETATE KINASE"/>
    <property type="match status" value="1"/>
</dbReference>
<dbReference type="Pfam" id="PF00871">
    <property type="entry name" value="Acetate_kinase"/>
    <property type="match status" value="1"/>
</dbReference>
<dbReference type="Gene3D" id="3.30.420.40">
    <property type="match status" value="2"/>
</dbReference>
<dbReference type="GO" id="GO:0000287">
    <property type="term" value="F:magnesium ion binding"/>
    <property type="evidence" value="ECO:0007669"/>
    <property type="project" value="UniProtKB-UniRule"/>
</dbReference>
<organism evidence="6 7">
    <name type="scientific">Hypsizygus marmoreus</name>
    <name type="common">White beech mushroom</name>
    <name type="synonym">Agaricus marmoreus</name>
    <dbReference type="NCBI Taxonomy" id="39966"/>
    <lineage>
        <taxon>Eukaryota</taxon>
        <taxon>Fungi</taxon>
        <taxon>Dikarya</taxon>
        <taxon>Basidiomycota</taxon>
        <taxon>Agaricomycotina</taxon>
        <taxon>Agaricomycetes</taxon>
        <taxon>Agaricomycetidae</taxon>
        <taxon>Agaricales</taxon>
        <taxon>Tricholomatineae</taxon>
        <taxon>Lyophyllaceae</taxon>
        <taxon>Hypsizygus</taxon>
    </lineage>
</organism>
<dbReference type="HAMAP" id="MF_00020">
    <property type="entry name" value="Acetate_kinase"/>
    <property type="match status" value="1"/>
</dbReference>
<evidence type="ECO:0000313" key="6">
    <source>
        <dbReference type="EMBL" id="RDB26332.1"/>
    </source>
</evidence>
<sequence length="455" mass="49518">MYYVIVWTPSSWIAHISRILLFVCKCCPRMSLILSVNAGSSSLKISLYRRTDSSDIPVKLILTSSISNISAPPATFAFNGTSEPVSETDITDHASAFAYFLSRLDGKDGENRTEIRHICHRVVHGGDFTTRVVIDDNSYNRIQSLSDLAPLHNGAALSVIKACIKNIPESTSIAYFDSAFHRSIPPHISTYAIDQAIATQRGLKKYGFHGLSYSFILRAVSRFLQKPSSSLNLIVLHLGSGASACAIQAGKSLDTSMGLTPLSGLPGATRSGIVDPSLIFHYTNKAGRMTHDPGMAINLHAEDILNRKSGWKSLTGTTDFRVITDRADLSSSSPATSLNGKPNPNRLAFDIFVDRILDYIGGYHLKLAGQVDALVFSGGIGERSKELRAVLGEKVKCLGYVDLDEEKNNNLGDGVVIDIGIETADGKRMLVCRTDEQVEMARACALDEEFWLGSE</sequence>
<feature type="active site" description="Proton donor/acceptor" evidence="5">
    <location>
        <position position="177"/>
    </location>
</feature>
<dbReference type="InterPro" id="IPR000890">
    <property type="entry name" value="Aliphatic_acid_kin_short-chain"/>
</dbReference>
<feature type="binding site" evidence="5">
    <location>
        <begin position="237"/>
        <end position="241"/>
    </location>
    <ligand>
        <name>ATP</name>
        <dbReference type="ChEBI" id="CHEBI:30616"/>
    </ligand>
</feature>
<dbReference type="GO" id="GO:0005524">
    <property type="term" value="F:ATP binding"/>
    <property type="evidence" value="ECO:0007669"/>
    <property type="project" value="UniProtKB-KW"/>
</dbReference>
<dbReference type="SUPFAM" id="SSF53067">
    <property type="entry name" value="Actin-like ATPase domain"/>
    <property type="match status" value="2"/>
</dbReference>
<dbReference type="InterPro" id="IPR023865">
    <property type="entry name" value="Aliphatic_acid_kinase_CS"/>
</dbReference>
<keyword evidence="4 5" id="KW-0067">ATP-binding</keyword>
<evidence type="ECO:0000313" key="7">
    <source>
        <dbReference type="Proteomes" id="UP000076154"/>
    </source>
</evidence>
<keyword evidence="5" id="KW-0460">Magnesium</keyword>
<comment type="caution">
    <text evidence="5">Lacks conserved residue(s) required for the propagation of feature annotation.</text>
</comment>
<dbReference type="OrthoDB" id="67445at2759"/>
<dbReference type="PROSITE" id="PS01075">
    <property type="entry name" value="ACETATE_KINASE_1"/>
    <property type="match status" value="1"/>
</dbReference>
<keyword evidence="3 5" id="KW-0418">Kinase</keyword>
<reference evidence="6" key="1">
    <citation type="submission" date="2018-04" db="EMBL/GenBank/DDBJ databases">
        <title>Whole genome sequencing of Hypsizygus marmoreus.</title>
        <authorList>
            <person name="Choi I.-G."/>
            <person name="Min B."/>
            <person name="Kim J.-G."/>
            <person name="Kim S."/>
            <person name="Oh Y.-L."/>
            <person name="Kong W.-S."/>
            <person name="Park H."/>
            <person name="Jeong J."/>
            <person name="Song E.-S."/>
        </authorList>
    </citation>
    <scope>NUCLEOTIDE SEQUENCE [LARGE SCALE GENOMIC DNA]</scope>
    <source>
        <strain evidence="6">51987-8</strain>
    </source>
</reference>
<feature type="site" description="Transition state stabilizer" evidence="5">
    <location>
        <position position="209"/>
    </location>
</feature>
<dbReference type="UniPathway" id="UPA00340">
    <property type="reaction ID" value="UER00458"/>
</dbReference>
<comment type="caution">
    <text evidence="6">The sequence shown here is derived from an EMBL/GenBank/DDBJ whole genome shotgun (WGS) entry which is preliminary data.</text>
</comment>
<feature type="binding site" evidence="5">
    <location>
        <position position="44"/>
    </location>
    <ligand>
        <name>ATP</name>
        <dbReference type="ChEBI" id="CHEBI:30616"/>
    </ligand>
</feature>
<evidence type="ECO:0000256" key="3">
    <source>
        <dbReference type="ARBA" id="ARBA00022777"/>
    </source>
</evidence>
<dbReference type="PANTHER" id="PTHR21060:SF15">
    <property type="entry name" value="ACETATE KINASE-RELATED"/>
    <property type="match status" value="1"/>
</dbReference>
<accession>A0A369JYC4</accession>
<dbReference type="InParanoid" id="A0A369JYC4"/>
<dbReference type="GO" id="GO:0008776">
    <property type="term" value="F:acetate kinase activity"/>
    <property type="evidence" value="ECO:0007669"/>
    <property type="project" value="UniProtKB-UniRule"/>
</dbReference>
<feature type="binding site" evidence="5">
    <location>
        <position position="37"/>
    </location>
    <ligand>
        <name>Mg(2+)</name>
        <dbReference type="ChEBI" id="CHEBI:18420"/>
    </ligand>
</feature>
<comment type="cofactor">
    <cofactor evidence="5">
        <name>Mg(2+)</name>
        <dbReference type="ChEBI" id="CHEBI:18420"/>
    </cofactor>
</comment>
<feature type="binding site" evidence="5">
    <location>
        <begin position="319"/>
        <end position="321"/>
    </location>
    <ligand>
        <name>ATP</name>
        <dbReference type="ChEBI" id="CHEBI:30616"/>
    </ligand>
</feature>
<feature type="binding site" evidence="5">
    <location>
        <position position="121"/>
    </location>
    <ligand>
        <name>substrate</name>
    </ligand>
</feature>
<protein>
    <recommendedName>
        <fullName evidence="5">Probable acetate kinase</fullName>
        <ecNumber evidence="5">2.7.2.1</ecNumber>
    </recommendedName>
    <alternativeName>
        <fullName evidence="5">Acetokinase</fullName>
    </alternativeName>
</protein>
<gene>
    <name evidence="6" type="primary">B12J7.040</name>
    <name evidence="6" type="ORF">Hypma_006809</name>
</gene>
<keyword evidence="1 5" id="KW-0808">Transferase</keyword>
<dbReference type="PROSITE" id="PS01076">
    <property type="entry name" value="ACETATE_KINASE_2"/>
    <property type="match status" value="1"/>
</dbReference>
<proteinExistence type="inferred from homology"/>
<dbReference type="GO" id="GO:0006085">
    <property type="term" value="P:acetyl-CoA biosynthetic process"/>
    <property type="evidence" value="ECO:0007669"/>
    <property type="project" value="UniProtKB-UniRule"/>
</dbReference>
<dbReference type="Proteomes" id="UP000076154">
    <property type="component" value="Unassembled WGS sequence"/>
</dbReference>
<dbReference type="EC" id="2.7.2.1" evidence="5"/>
<dbReference type="InterPro" id="IPR004372">
    <property type="entry name" value="Ac/propionate_kinase"/>
</dbReference>
<keyword evidence="5" id="KW-0479">Metal-binding</keyword>
<evidence type="ECO:0000256" key="1">
    <source>
        <dbReference type="ARBA" id="ARBA00022679"/>
    </source>
</evidence>
<dbReference type="AlphaFoldDB" id="A0A369JYC4"/>
<comment type="catalytic activity">
    <reaction evidence="5">
        <text>acetate + ATP = acetyl phosphate + ADP</text>
        <dbReference type="Rhea" id="RHEA:11352"/>
        <dbReference type="ChEBI" id="CHEBI:22191"/>
        <dbReference type="ChEBI" id="CHEBI:30089"/>
        <dbReference type="ChEBI" id="CHEBI:30616"/>
        <dbReference type="ChEBI" id="CHEBI:456216"/>
        <dbReference type="EC" id="2.7.2.1"/>
    </reaction>
</comment>
<feature type="binding site" evidence="5">
    <location>
        <position position="436"/>
    </location>
    <ligand>
        <name>Mg(2+)</name>
        <dbReference type="ChEBI" id="CHEBI:18420"/>
    </ligand>
</feature>
<name>A0A369JYC4_HYPMA</name>
<keyword evidence="7" id="KW-1185">Reference proteome</keyword>
<comment type="similarity">
    <text evidence="5">Belongs to the acetokinase family.</text>
</comment>
<dbReference type="GO" id="GO:0006083">
    <property type="term" value="P:acetate metabolic process"/>
    <property type="evidence" value="ECO:0007669"/>
    <property type="project" value="TreeGrafter"/>
</dbReference>
<dbReference type="EMBL" id="LUEZ02000040">
    <property type="protein sequence ID" value="RDB26332.1"/>
    <property type="molecule type" value="Genomic_DNA"/>
</dbReference>
<feature type="site" description="Transition state stabilizer" evidence="5">
    <location>
        <position position="270"/>
    </location>
</feature>
<dbReference type="PRINTS" id="PR00471">
    <property type="entry name" value="ACETATEKNASE"/>
</dbReference>
<evidence type="ECO:0000256" key="2">
    <source>
        <dbReference type="ARBA" id="ARBA00022741"/>
    </source>
</evidence>
<dbReference type="STRING" id="39966.A0A369JYC4"/>
<dbReference type="NCBIfam" id="TIGR00016">
    <property type="entry name" value="ackA"/>
    <property type="match status" value="1"/>
</dbReference>
<evidence type="ECO:0000256" key="5">
    <source>
        <dbReference type="HAMAP-Rule" id="MF_03131"/>
    </source>
</evidence>
<evidence type="ECO:0000256" key="4">
    <source>
        <dbReference type="ARBA" id="ARBA00022840"/>
    </source>
</evidence>
<dbReference type="InterPro" id="IPR043129">
    <property type="entry name" value="ATPase_NBD"/>
</dbReference>
<keyword evidence="2 5" id="KW-0547">Nucleotide-binding</keyword>